<evidence type="ECO:0000313" key="1">
    <source>
        <dbReference type="EMBL" id="GHG64692.1"/>
    </source>
</evidence>
<comment type="caution">
    <text evidence="1">The sequence shown here is derived from an EMBL/GenBank/DDBJ whole genome shotgun (WGS) entry which is preliminary data.</text>
</comment>
<dbReference type="RefSeq" id="WP_189431179.1">
    <property type="nucleotide sequence ID" value="NZ_BNAO01000002.1"/>
</dbReference>
<dbReference type="EMBL" id="BNAO01000002">
    <property type="protein sequence ID" value="GHG64692.1"/>
    <property type="molecule type" value="Genomic_DNA"/>
</dbReference>
<dbReference type="Proteomes" id="UP000659697">
    <property type="component" value="Unassembled WGS sequence"/>
</dbReference>
<keyword evidence="2" id="KW-1185">Reference proteome</keyword>
<proteinExistence type="predicted"/>
<name>A0ABQ3KXM0_9ALTE</name>
<sequence>MTTIWLLLLLVSIVYGFWLQRQQDERAILLAKQLCKQHQLQFLECGRLGHRFSKLNDRRRWLTYYQVDFSSDGESRYQAELTLQGLRLANFNLPPHRI</sequence>
<evidence type="ECO:0000313" key="2">
    <source>
        <dbReference type="Proteomes" id="UP000659697"/>
    </source>
</evidence>
<organism evidence="1 2">
    <name type="scientific">Alishewanella longhuensis</name>
    <dbReference type="NCBI Taxonomy" id="1091037"/>
    <lineage>
        <taxon>Bacteria</taxon>
        <taxon>Pseudomonadati</taxon>
        <taxon>Pseudomonadota</taxon>
        <taxon>Gammaproteobacteria</taxon>
        <taxon>Alteromonadales</taxon>
        <taxon>Alteromonadaceae</taxon>
        <taxon>Alishewanella</taxon>
    </lineage>
</organism>
<protein>
    <recommendedName>
        <fullName evidence="3">DUF3301 domain-containing protein</fullName>
    </recommendedName>
</protein>
<dbReference type="InterPro" id="IPR021732">
    <property type="entry name" value="DUF3301"/>
</dbReference>
<accession>A0ABQ3KXM0</accession>
<reference evidence="2" key="1">
    <citation type="journal article" date="2019" name="Int. J. Syst. Evol. Microbiol.">
        <title>The Global Catalogue of Microorganisms (GCM) 10K type strain sequencing project: providing services to taxonomists for standard genome sequencing and annotation.</title>
        <authorList>
            <consortium name="The Broad Institute Genomics Platform"/>
            <consortium name="The Broad Institute Genome Sequencing Center for Infectious Disease"/>
            <person name="Wu L."/>
            <person name="Ma J."/>
        </authorList>
    </citation>
    <scope>NUCLEOTIDE SEQUENCE [LARGE SCALE GENOMIC DNA]</scope>
    <source>
        <strain evidence="2">CGMCC 1.7003</strain>
    </source>
</reference>
<dbReference type="Pfam" id="PF11743">
    <property type="entry name" value="DUF3301"/>
    <property type="match status" value="1"/>
</dbReference>
<gene>
    <name evidence="1" type="ORF">GCM10010919_11450</name>
</gene>
<evidence type="ECO:0008006" key="3">
    <source>
        <dbReference type="Google" id="ProtNLM"/>
    </source>
</evidence>